<reference evidence="2 3" key="1">
    <citation type="submission" date="2020-09" db="EMBL/GenBank/DDBJ databases">
        <title>Dyella sp. 7MK23 isolated from forest soil.</title>
        <authorList>
            <person name="Fu J."/>
        </authorList>
    </citation>
    <scope>NUCLEOTIDE SEQUENCE [LARGE SCALE GENOMIC DNA]</scope>
    <source>
        <strain evidence="2 3">7MK23</strain>
    </source>
</reference>
<accession>A0ABR9GG37</accession>
<feature type="chain" id="PRO_5047485329" evidence="1">
    <location>
        <begin position="23"/>
        <end position="80"/>
    </location>
</feature>
<gene>
    <name evidence="2" type="ORF">IGX34_21735</name>
</gene>
<evidence type="ECO:0000256" key="1">
    <source>
        <dbReference type="SAM" id="SignalP"/>
    </source>
</evidence>
<dbReference type="Proteomes" id="UP000651010">
    <property type="component" value="Unassembled WGS sequence"/>
</dbReference>
<organism evidence="2 3">
    <name type="scientific">Dyella acidiphila</name>
    <dbReference type="NCBI Taxonomy" id="2775866"/>
    <lineage>
        <taxon>Bacteria</taxon>
        <taxon>Pseudomonadati</taxon>
        <taxon>Pseudomonadota</taxon>
        <taxon>Gammaproteobacteria</taxon>
        <taxon>Lysobacterales</taxon>
        <taxon>Rhodanobacteraceae</taxon>
        <taxon>Dyella</taxon>
    </lineage>
</organism>
<dbReference type="EMBL" id="JACZZA010000021">
    <property type="protein sequence ID" value="MBE1163016.1"/>
    <property type="molecule type" value="Genomic_DNA"/>
</dbReference>
<feature type="signal peptide" evidence="1">
    <location>
        <begin position="1"/>
        <end position="22"/>
    </location>
</feature>
<protein>
    <submittedName>
        <fullName evidence="2">Uncharacterized protein</fullName>
    </submittedName>
</protein>
<sequence length="80" mass="7994">MKVLMLAALTVILGGTSSTCFADGGNFFVSADAGQANYHVNAPYSSAPTTYGEIISASSGGPIFPVGNQLNNTHAAGALS</sequence>
<evidence type="ECO:0000313" key="3">
    <source>
        <dbReference type="Proteomes" id="UP000651010"/>
    </source>
</evidence>
<evidence type="ECO:0000313" key="2">
    <source>
        <dbReference type="EMBL" id="MBE1163016.1"/>
    </source>
</evidence>
<keyword evidence="1" id="KW-0732">Signal</keyword>
<proteinExistence type="predicted"/>
<comment type="caution">
    <text evidence="2">The sequence shown here is derived from an EMBL/GenBank/DDBJ whole genome shotgun (WGS) entry which is preliminary data.</text>
</comment>
<keyword evidence="3" id="KW-1185">Reference proteome</keyword>
<name>A0ABR9GG37_9GAMM</name>